<organism evidence="4 5">
    <name type="scientific">Paenibacillus yonginensis</name>
    <dbReference type="NCBI Taxonomy" id="1462996"/>
    <lineage>
        <taxon>Bacteria</taxon>
        <taxon>Bacillati</taxon>
        <taxon>Bacillota</taxon>
        <taxon>Bacilli</taxon>
        <taxon>Bacillales</taxon>
        <taxon>Paenibacillaceae</taxon>
        <taxon>Paenibacillus</taxon>
    </lineage>
</organism>
<dbReference type="SUPFAM" id="SSF55729">
    <property type="entry name" value="Acyl-CoA N-acyltransferases (Nat)"/>
    <property type="match status" value="1"/>
</dbReference>
<evidence type="ECO:0000313" key="5">
    <source>
        <dbReference type="Proteomes" id="UP000092573"/>
    </source>
</evidence>
<dbReference type="RefSeq" id="WP_068694917.1">
    <property type="nucleotide sequence ID" value="NZ_CP014167.1"/>
</dbReference>
<feature type="domain" description="N-acetyltransferase" evidence="3">
    <location>
        <begin position="3"/>
        <end position="147"/>
    </location>
</feature>
<dbReference type="PROSITE" id="PS51186">
    <property type="entry name" value="GNAT"/>
    <property type="match status" value="1"/>
</dbReference>
<dbReference type="EMBL" id="CP014167">
    <property type="protein sequence ID" value="ANS74327.1"/>
    <property type="molecule type" value="Genomic_DNA"/>
</dbReference>
<dbReference type="InterPro" id="IPR000182">
    <property type="entry name" value="GNAT_dom"/>
</dbReference>
<keyword evidence="5" id="KW-1185">Reference proteome</keyword>
<dbReference type="Pfam" id="PF13673">
    <property type="entry name" value="Acetyltransf_10"/>
    <property type="match status" value="1"/>
</dbReference>
<dbReference type="InterPro" id="IPR016181">
    <property type="entry name" value="Acyl_CoA_acyltransferase"/>
</dbReference>
<dbReference type="AlphaFoldDB" id="A0A1B1MYU6"/>
<evidence type="ECO:0000256" key="1">
    <source>
        <dbReference type="ARBA" id="ARBA00022679"/>
    </source>
</evidence>
<dbReference type="KEGG" id="pyg:AWM70_06805"/>
<dbReference type="PANTHER" id="PTHR43800:SF1">
    <property type="entry name" value="PEPTIDYL-LYSINE N-ACETYLTRANSFERASE YJAB"/>
    <property type="match status" value="1"/>
</dbReference>
<accession>A0A1B1MYU6</accession>
<dbReference type="PANTHER" id="PTHR43800">
    <property type="entry name" value="PEPTIDYL-LYSINE N-ACETYLTRANSFERASE YJAB"/>
    <property type="match status" value="1"/>
</dbReference>
<keyword evidence="2" id="KW-0012">Acyltransferase</keyword>
<gene>
    <name evidence="4" type="ORF">AWM70_06805</name>
</gene>
<evidence type="ECO:0000259" key="3">
    <source>
        <dbReference type="PROSITE" id="PS51186"/>
    </source>
</evidence>
<keyword evidence="1 4" id="KW-0808">Transferase</keyword>
<dbReference type="Gene3D" id="3.40.630.30">
    <property type="match status" value="1"/>
</dbReference>
<dbReference type="GO" id="GO:0016747">
    <property type="term" value="F:acyltransferase activity, transferring groups other than amino-acyl groups"/>
    <property type="evidence" value="ECO:0007669"/>
    <property type="project" value="InterPro"/>
</dbReference>
<reference evidence="4 5" key="1">
    <citation type="submission" date="2016-01" db="EMBL/GenBank/DDBJ databases">
        <title>Complete Genome Sequence of Paenibacillus yonginensis DCY84, a novel Plant Growth-Promoting Bacteria with Elicitation of Induced Systemic Resistance.</title>
        <authorList>
            <person name="Kim Y.J."/>
            <person name="Yang D.C."/>
            <person name="Sukweenadhi J."/>
        </authorList>
    </citation>
    <scope>NUCLEOTIDE SEQUENCE [LARGE SCALE GENOMIC DNA]</scope>
    <source>
        <strain evidence="4 5">DCY84</strain>
    </source>
</reference>
<evidence type="ECO:0000256" key="2">
    <source>
        <dbReference type="ARBA" id="ARBA00023315"/>
    </source>
</evidence>
<proteinExistence type="predicted"/>
<dbReference type="Proteomes" id="UP000092573">
    <property type="component" value="Chromosome"/>
</dbReference>
<name>A0A1B1MYU6_9BACL</name>
<evidence type="ECO:0000313" key="4">
    <source>
        <dbReference type="EMBL" id="ANS74327.1"/>
    </source>
</evidence>
<dbReference type="CDD" id="cd04301">
    <property type="entry name" value="NAT_SF"/>
    <property type="match status" value="1"/>
</dbReference>
<dbReference type="NCBIfam" id="NF007807">
    <property type="entry name" value="PRK10514.1"/>
    <property type="match status" value="1"/>
</dbReference>
<dbReference type="OrthoDB" id="9789605at2"/>
<sequence>MLKVIVPYQAHYHDKLVGIWHRAVVQTHTFLTEQDIEFYHQMVRSGALGQVEIWIEIEEDQEPVGFIGLDGSKIEMLFVDPKYHGRGTGRRLIEHTKALKGDNLQVDVNEQNTGAYVFYERLGFIWTGRSELDASGRPFPLLHLEFKGSGIEAP</sequence>
<protein>
    <submittedName>
        <fullName evidence="4">GNAT family acetyltransferase</fullName>
    </submittedName>
</protein>